<accession>A0A433HI53</accession>
<keyword evidence="2" id="KW-1185">Reference proteome</keyword>
<comment type="caution">
    <text evidence="1">The sequence shown here is derived from an EMBL/GenBank/DDBJ whole genome shotgun (WGS) entry which is preliminary data.</text>
</comment>
<sequence length="79" mass="9185">METKSHELLYGWTLVGHKSYDVYSNKANSYAVMDLDSDVVMRFITQENEIEILASNWDLNYKLNIGLKTIKILTDPEEE</sequence>
<protein>
    <submittedName>
        <fullName evidence="1">Uncharacterized protein</fullName>
    </submittedName>
</protein>
<reference evidence="1 2" key="1">
    <citation type="submission" date="2018-12" db="EMBL/GenBank/DDBJ databases">
        <title>Bacillus chawlae sp. nov., Bacillus glennii sp. nov., and Bacillus saganii sp. nov. Isolated from the Vehicle Assembly Building at Kennedy Space Center where the Viking Spacecraft were Assembled.</title>
        <authorList>
            <person name="Seuylemezian A."/>
            <person name="Vaishampayan P."/>
        </authorList>
    </citation>
    <scope>NUCLEOTIDE SEQUENCE [LARGE SCALE GENOMIC DNA]</scope>
    <source>
        <strain evidence="1 2">L5</strain>
    </source>
</reference>
<dbReference type="Proteomes" id="UP000267430">
    <property type="component" value="Unassembled WGS sequence"/>
</dbReference>
<dbReference type="RefSeq" id="WP_126865474.1">
    <property type="nucleotide sequence ID" value="NZ_JAUSTX010000018.1"/>
</dbReference>
<evidence type="ECO:0000313" key="2">
    <source>
        <dbReference type="Proteomes" id="UP000267430"/>
    </source>
</evidence>
<gene>
    <name evidence="1" type="ORF">ELQ35_14185</name>
</gene>
<proteinExistence type="predicted"/>
<dbReference type="EMBL" id="RYZZ01000018">
    <property type="protein sequence ID" value="RUQ28051.1"/>
    <property type="molecule type" value="Genomic_DNA"/>
</dbReference>
<dbReference type="OrthoDB" id="2890333at2"/>
<name>A0A433HI53_9BACI</name>
<organism evidence="1 2">
    <name type="scientific">Peribacillus cavernae</name>
    <dbReference type="NCBI Taxonomy" id="1674310"/>
    <lineage>
        <taxon>Bacteria</taxon>
        <taxon>Bacillati</taxon>
        <taxon>Bacillota</taxon>
        <taxon>Bacilli</taxon>
        <taxon>Bacillales</taxon>
        <taxon>Bacillaceae</taxon>
        <taxon>Peribacillus</taxon>
    </lineage>
</organism>
<evidence type="ECO:0000313" key="1">
    <source>
        <dbReference type="EMBL" id="RUQ28051.1"/>
    </source>
</evidence>
<dbReference type="AlphaFoldDB" id="A0A433HI53"/>